<comment type="subcellular location">
    <subcellularLocation>
        <location evidence="1">Cytoplasm</location>
        <location evidence="1">Cytoskeleton</location>
        <location evidence="1">Cilium basal body</location>
    </subcellularLocation>
</comment>
<keyword evidence="3" id="KW-0970">Cilium biogenesis/degradation</keyword>
<sequence>MEEEKKFIKHPKFPVLLLELNSVDNWGRSKVEGYGFCHIPREPGFHEVEIQTWAPEVSLSQKIYSFFLGGQTKVKDIKKIAESSFMTEDNIEARLNRYNISTVSKGSVSVRFNVAFQSSTGKQITSRFQYSKIHE</sequence>
<dbReference type="PANTHER" id="PTHR12968">
    <property type="entry name" value="B9 DOMAIN-CONTAINING"/>
    <property type="match status" value="1"/>
</dbReference>
<dbReference type="GO" id="GO:0036038">
    <property type="term" value="C:MKS complex"/>
    <property type="evidence" value="ECO:0007669"/>
    <property type="project" value="TreeGrafter"/>
</dbReference>
<keyword evidence="4" id="KW-0206">Cytoskeleton</keyword>
<keyword evidence="5" id="KW-0966">Cell projection</keyword>
<reference evidence="6 7" key="1">
    <citation type="journal article" date="2015" name="Sci. Rep.">
        <title>Genome of the facultative scuticociliatosis pathogen Pseudocohnilembus persalinus provides insight into its virulence through horizontal gene transfer.</title>
        <authorList>
            <person name="Xiong J."/>
            <person name="Wang G."/>
            <person name="Cheng J."/>
            <person name="Tian M."/>
            <person name="Pan X."/>
            <person name="Warren A."/>
            <person name="Jiang C."/>
            <person name="Yuan D."/>
            <person name="Miao W."/>
        </authorList>
    </citation>
    <scope>NUCLEOTIDE SEQUENCE [LARGE SCALE GENOMIC DNA]</scope>
    <source>
        <strain evidence="6">36N120E</strain>
    </source>
</reference>
<evidence type="ECO:0008006" key="8">
    <source>
        <dbReference type="Google" id="ProtNLM"/>
    </source>
</evidence>
<dbReference type="Pfam" id="PF07162">
    <property type="entry name" value="B9-C2"/>
    <property type="match status" value="1"/>
</dbReference>
<accession>A0A0V0QJ72</accession>
<dbReference type="InParanoid" id="A0A0V0QJ72"/>
<keyword evidence="2" id="KW-0963">Cytoplasm</keyword>
<keyword evidence="7" id="KW-1185">Reference proteome</keyword>
<name>A0A0V0QJ72_PSEPJ</name>
<evidence type="ECO:0000313" key="7">
    <source>
        <dbReference type="Proteomes" id="UP000054937"/>
    </source>
</evidence>
<dbReference type="GO" id="GO:0060271">
    <property type="term" value="P:cilium assembly"/>
    <property type="evidence" value="ECO:0007669"/>
    <property type="project" value="TreeGrafter"/>
</dbReference>
<dbReference type="InterPro" id="IPR010796">
    <property type="entry name" value="C2_B9-type_dom"/>
</dbReference>
<evidence type="ECO:0000256" key="5">
    <source>
        <dbReference type="ARBA" id="ARBA00023273"/>
    </source>
</evidence>
<gene>
    <name evidence="6" type="ORF">PPERSA_04836</name>
</gene>
<evidence type="ECO:0000256" key="2">
    <source>
        <dbReference type="ARBA" id="ARBA00022490"/>
    </source>
</evidence>
<organism evidence="6 7">
    <name type="scientific">Pseudocohnilembus persalinus</name>
    <name type="common">Ciliate</name>
    <dbReference type="NCBI Taxonomy" id="266149"/>
    <lineage>
        <taxon>Eukaryota</taxon>
        <taxon>Sar</taxon>
        <taxon>Alveolata</taxon>
        <taxon>Ciliophora</taxon>
        <taxon>Intramacronucleata</taxon>
        <taxon>Oligohymenophorea</taxon>
        <taxon>Scuticociliatia</taxon>
        <taxon>Philasterida</taxon>
        <taxon>Pseudocohnilembidae</taxon>
        <taxon>Pseudocohnilembus</taxon>
    </lineage>
</organism>
<dbReference type="PANTHER" id="PTHR12968:SF4">
    <property type="entry name" value="TECTONIC-LIKE COMPLEX MEMBER MKS1"/>
    <property type="match status" value="1"/>
</dbReference>
<evidence type="ECO:0000313" key="6">
    <source>
        <dbReference type="EMBL" id="KRX02214.1"/>
    </source>
</evidence>
<evidence type="ECO:0000256" key="1">
    <source>
        <dbReference type="ARBA" id="ARBA00004120"/>
    </source>
</evidence>
<dbReference type="PROSITE" id="PS51381">
    <property type="entry name" value="C2_B9"/>
    <property type="match status" value="1"/>
</dbReference>
<dbReference type="Proteomes" id="UP000054937">
    <property type="component" value="Unassembled WGS sequence"/>
</dbReference>
<dbReference type="OrthoDB" id="10263520at2759"/>
<protein>
    <recommendedName>
        <fullName evidence="8">B9 domain</fullName>
    </recommendedName>
</protein>
<comment type="caution">
    <text evidence="6">The sequence shown here is derived from an EMBL/GenBank/DDBJ whole genome shotgun (WGS) entry which is preliminary data.</text>
</comment>
<proteinExistence type="predicted"/>
<evidence type="ECO:0000256" key="3">
    <source>
        <dbReference type="ARBA" id="ARBA00022794"/>
    </source>
</evidence>
<dbReference type="AlphaFoldDB" id="A0A0V0QJ72"/>
<evidence type="ECO:0000256" key="4">
    <source>
        <dbReference type="ARBA" id="ARBA00023212"/>
    </source>
</evidence>
<dbReference type="EMBL" id="LDAU01000156">
    <property type="protein sequence ID" value="KRX02214.1"/>
    <property type="molecule type" value="Genomic_DNA"/>
</dbReference>